<dbReference type="GO" id="GO:0004519">
    <property type="term" value="F:endonuclease activity"/>
    <property type="evidence" value="ECO:0007669"/>
    <property type="project" value="UniProtKB-KW"/>
</dbReference>
<feature type="region of interest" description="Disordered" evidence="1">
    <location>
        <begin position="222"/>
        <end position="306"/>
    </location>
</feature>
<feature type="compositionally biased region" description="Basic residues" evidence="1">
    <location>
        <begin position="237"/>
        <end position="253"/>
    </location>
</feature>
<dbReference type="InterPro" id="IPR003615">
    <property type="entry name" value="HNH_nuc"/>
</dbReference>
<reference evidence="3" key="1">
    <citation type="submission" date="2020-07" db="EMBL/GenBank/DDBJ databases">
        <authorList>
            <person name="Pettersson B.M.F."/>
            <person name="Behra P.R.K."/>
            <person name="Ramesh M."/>
            <person name="Das S."/>
            <person name="Dasgupta S."/>
            <person name="Kirsebom L.A."/>
        </authorList>
    </citation>
    <scope>NUCLEOTIDE SEQUENCE</scope>
    <source>
        <strain evidence="3">DSM 45406</strain>
    </source>
</reference>
<evidence type="ECO:0000256" key="1">
    <source>
        <dbReference type="SAM" id="MobiDB-lite"/>
    </source>
</evidence>
<evidence type="ECO:0000313" key="3">
    <source>
        <dbReference type="EMBL" id="MCV7071280.1"/>
    </source>
</evidence>
<dbReference type="SMART" id="SM00507">
    <property type="entry name" value="HNHc"/>
    <property type="match status" value="1"/>
</dbReference>
<dbReference type="CDD" id="cd00085">
    <property type="entry name" value="HNHc"/>
    <property type="match status" value="1"/>
</dbReference>
<feature type="compositionally biased region" description="Pro residues" evidence="1">
    <location>
        <begin position="31"/>
        <end position="41"/>
    </location>
</feature>
<dbReference type="RefSeq" id="WP_239735650.1">
    <property type="nucleotide sequence ID" value="NZ_CP092427.2"/>
</dbReference>
<keyword evidence="3" id="KW-0540">Nuclease</keyword>
<evidence type="ECO:0000313" key="5">
    <source>
        <dbReference type="Proteomes" id="UP001055159"/>
    </source>
</evidence>
<protein>
    <submittedName>
        <fullName evidence="3">HNH endonuclease</fullName>
    </submittedName>
</protein>
<gene>
    <name evidence="3" type="ORF">H7H73_13405</name>
    <name evidence="4" type="ORF">MJO55_02530</name>
</gene>
<sequence>MIADPHALDATPDPQLHGEPAPTSKPKAKPEPTPTPEPQPEPAIASTPEPEPEKAVGQPSSDPAANPGPADTAKPRPIPAGRPVGVIPGFGLAVVPAPLLAELIAHGATVRFTTDPAALTVVDGYRPSAALDRFVRSRDLTCRFPGCDRPAEYADIDHTNPYPYGLTHPSNTKCYCRQHHLVKTFWEGFTDTQSADGTVHLSTPTGHTYTTTPFSTLLFPTWNTTTPPPPQTAHPTPPRHPRRNQLMPTRRHTRDQNRAAYIRRERELNALQRHHESTAHTDATRQTPPPDTTPSTPDYGDDPPPF</sequence>
<evidence type="ECO:0000313" key="6">
    <source>
        <dbReference type="Proteomes" id="UP001140272"/>
    </source>
</evidence>
<dbReference type="Proteomes" id="UP001140272">
    <property type="component" value="Unassembled WGS sequence"/>
</dbReference>
<evidence type="ECO:0000313" key="4">
    <source>
        <dbReference type="EMBL" id="ULP37335.1"/>
    </source>
</evidence>
<feature type="compositionally biased region" description="Pro residues" evidence="1">
    <location>
        <begin position="226"/>
        <end position="236"/>
    </location>
</feature>
<keyword evidence="3" id="KW-0255">Endonuclease</keyword>
<dbReference type="Proteomes" id="UP001055159">
    <property type="component" value="Chromosome"/>
</dbReference>
<evidence type="ECO:0000259" key="2">
    <source>
        <dbReference type="SMART" id="SM00507"/>
    </source>
</evidence>
<feature type="domain" description="HNH nuclease" evidence="2">
    <location>
        <begin position="130"/>
        <end position="181"/>
    </location>
</feature>
<feature type="region of interest" description="Disordered" evidence="1">
    <location>
        <begin position="1"/>
        <end position="80"/>
    </location>
</feature>
<dbReference type="EMBL" id="CP092427">
    <property type="protein sequence ID" value="ULP37335.1"/>
    <property type="molecule type" value="Genomic_DNA"/>
</dbReference>
<feature type="compositionally biased region" description="Basic and acidic residues" evidence="1">
    <location>
        <begin position="254"/>
        <end position="283"/>
    </location>
</feature>
<keyword evidence="5" id="KW-1185">Reference proteome</keyword>
<name>A0A9X2YDG9_9MYCO</name>
<proteinExistence type="predicted"/>
<reference evidence="4" key="3">
    <citation type="submission" date="2022-08" db="EMBL/GenBank/DDBJ databases">
        <title>Whole genome sequencing of non-tuberculosis mycobacteria type-strains.</title>
        <authorList>
            <person name="Igarashi Y."/>
            <person name="Osugi A."/>
            <person name="Mitarai S."/>
        </authorList>
    </citation>
    <scope>NUCLEOTIDE SEQUENCE</scope>
    <source>
        <strain evidence="4">JCM 16372</strain>
    </source>
</reference>
<organism evidence="3 6">
    <name type="scientific">Mycolicibacterium rufum</name>
    <dbReference type="NCBI Taxonomy" id="318424"/>
    <lineage>
        <taxon>Bacteria</taxon>
        <taxon>Bacillati</taxon>
        <taxon>Actinomycetota</taxon>
        <taxon>Actinomycetes</taxon>
        <taxon>Mycobacteriales</taxon>
        <taxon>Mycobacteriaceae</taxon>
        <taxon>Mycolicibacterium</taxon>
    </lineage>
</organism>
<keyword evidence="3" id="KW-0378">Hydrolase</keyword>
<dbReference type="EMBL" id="JACKRN010000462">
    <property type="protein sequence ID" value="MCV7071280.1"/>
    <property type="molecule type" value="Genomic_DNA"/>
</dbReference>
<accession>A0A9X2YDG9</accession>
<dbReference type="AlphaFoldDB" id="A0A9X2YDG9"/>
<reference evidence="3" key="2">
    <citation type="journal article" date="2022" name="BMC Genomics">
        <title>Comparative genome analysis of mycobacteria focusing on tRNA and non-coding RNA.</title>
        <authorList>
            <person name="Behra P.R.K."/>
            <person name="Pettersson B.M.F."/>
            <person name="Ramesh M."/>
            <person name="Das S."/>
            <person name="Dasgupta S."/>
            <person name="Kirsebom L.A."/>
        </authorList>
    </citation>
    <scope>NUCLEOTIDE SEQUENCE</scope>
    <source>
        <strain evidence="3">DSM 45406</strain>
    </source>
</reference>